<gene>
    <name evidence="1" type="ORF">FKV24_012090</name>
</gene>
<accession>A0A508AKF0</accession>
<name>A0A508AKF0_9GAMM</name>
<evidence type="ECO:0000313" key="1">
    <source>
        <dbReference type="EMBL" id="KAB8180898.1"/>
    </source>
</evidence>
<evidence type="ECO:0000313" key="2">
    <source>
        <dbReference type="Proteomes" id="UP000320431"/>
    </source>
</evidence>
<dbReference type="Proteomes" id="UP000320431">
    <property type="component" value="Unassembled WGS sequence"/>
</dbReference>
<reference evidence="1 2" key="1">
    <citation type="submission" date="2019-10" db="EMBL/GenBank/DDBJ databases">
        <title>Lysobacter alkalisoli sp. nov., isolated from saline-alkaline soil.</title>
        <authorList>
            <person name="Sun J.-Q."/>
        </authorList>
    </citation>
    <scope>NUCLEOTIDE SEQUENCE [LARGE SCALE GENOMIC DNA]</scope>
    <source>
        <strain evidence="1 2">KCTC 42381</strain>
    </source>
</reference>
<dbReference type="AlphaFoldDB" id="A0A508AKF0"/>
<proteinExistence type="predicted"/>
<dbReference type="EMBL" id="VICD02000208">
    <property type="protein sequence ID" value="KAB8180898.1"/>
    <property type="molecule type" value="Genomic_DNA"/>
</dbReference>
<sequence length="127" mass="13268">METCFRILGALHLMYGAVLFGILVDALKEDSGIELPRAQWGIKAVLLLAEVSLLLICGCAALLLEPSAFAYALLALVACFLVAFSDTVALRGPRALVDLPPGFYLHVAIQGIAASALFVLAPAVAGT</sequence>
<dbReference type="RefSeq" id="WP_141482550.1">
    <property type="nucleotide sequence ID" value="NZ_VICD02000208.1"/>
</dbReference>
<comment type="caution">
    <text evidence="1">The sequence shown here is derived from an EMBL/GenBank/DDBJ whole genome shotgun (WGS) entry which is preliminary data.</text>
</comment>
<protein>
    <submittedName>
        <fullName evidence="1">Uncharacterized protein</fullName>
    </submittedName>
</protein>
<organism evidence="1 2">
    <name type="scientific">Marilutibacter maris</name>
    <dbReference type="NCBI Taxonomy" id="1605891"/>
    <lineage>
        <taxon>Bacteria</taxon>
        <taxon>Pseudomonadati</taxon>
        <taxon>Pseudomonadota</taxon>
        <taxon>Gammaproteobacteria</taxon>
        <taxon>Lysobacterales</taxon>
        <taxon>Lysobacteraceae</taxon>
        <taxon>Marilutibacter</taxon>
    </lineage>
</organism>